<accession>A0A2U8WC15</accession>
<organism evidence="2 3">
    <name type="scientific">Methylobacterium durans</name>
    <dbReference type="NCBI Taxonomy" id="2202825"/>
    <lineage>
        <taxon>Bacteria</taxon>
        <taxon>Pseudomonadati</taxon>
        <taxon>Pseudomonadota</taxon>
        <taxon>Alphaproteobacteria</taxon>
        <taxon>Hyphomicrobiales</taxon>
        <taxon>Methylobacteriaceae</taxon>
        <taxon>Methylobacterium</taxon>
    </lineage>
</organism>
<keyword evidence="3" id="KW-1185">Reference proteome</keyword>
<reference evidence="3" key="1">
    <citation type="submission" date="2018-05" db="EMBL/GenBank/DDBJ databases">
        <title>Complete Genome Sequence of Methylobacterium sp. 17SD2-17.</title>
        <authorList>
            <person name="Srinivasan S."/>
        </authorList>
    </citation>
    <scope>NUCLEOTIDE SEQUENCE [LARGE SCALE GENOMIC DNA]</scope>
    <source>
        <strain evidence="3">17SD2-17</strain>
    </source>
</reference>
<dbReference type="EMBL" id="CP029550">
    <property type="protein sequence ID" value="AWN43714.1"/>
    <property type="molecule type" value="Genomic_DNA"/>
</dbReference>
<dbReference type="Proteomes" id="UP000245926">
    <property type="component" value="Chromosome"/>
</dbReference>
<dbReference type="RefSeq" id="WP_109894780.1">
    <property type="nucleotide sequence ID" value="NZ_CP029550.1"/>
</dbReference>
<keyword evidence="1" id="KW-0732">Signal</keyword>
<dbReference type="KEGG" id="mets:DK389_28380"/>
<gene>
    <name evidence="2" type="ORF">DK389_28380</name>
</gene>
<feature type="chain" id="PRO_5015835960" evidence="1">
    <location>
        <begin position="27"/>
        <end position="128"/>
    </location>
</feature>
<protein>
    <submittedName>
        <fullName evidence="2">Uncharacterized protein</fullName>
    </submittedName>
</protein>
<evidence type="ECO:0000313" key="3">
    <source>
        <dbReference type="Proteomes" id="UP000245926"/>
    </source>
</evidence>
<sequence length="128" mass="12720">MRSPSFAGAAALLIAGALAGALPAEARGVRFSGFRSHHGPIRAAEPARARTEASPLGGLTLRLGPGTATATAAVAAPVALTERGPIAAVVPAPLPAPFREARAKEPYCPSGRLVGGSQDAASGFCLIN</sequence>
<feature type="signal peptide" evidence="1">
    <location>
        <begin position="1"/>
        <end position="26"/>
    </location>
</feature>
<proteinExistence type="predicted"/>
<evidence type="ECO:0000313" key="2">
    <source>
        <dbReference type="EMBL" id="AWN43714.1"/>
    </source>
</evidence>
<name>A0A2U8WC15_9HYPH</name>
<dbReference type="AlphaFoldDB" id="A0A2U8WC15"/>
<dbReference type="OrthoDB" id="9925153at2"/>
<evidence type="ECO:0000256" key="1">
    <source>
        <dbReference type="SAM" id="SignalP"/>
    </source>
</evidence>